<sequence>MSSARIGPQASLWSKKRGSAPLPIHGISKITLKVVVFHFRRFRLPLILHLSTQQGLLSPLILPSPFPWLWFRWIVDRDSGNLINPFMRHPQGPSQCFVLIKQSDSPCPYQNHSQSVPQPARGNPLSPREQLKQSTGSRRVRDWDPCAQPSEPILFPKLRIHFADFPCLHWPPGAHRTPRDVRCSTSRWTLPPAKPFPGWASC</sequence>
<dbReference type="Proteomes" id="UP000077755">
    <property type="component" value="Chromosome 4"/>
</dbReference>
<proteinExistence type="predicted"/>
<reference evidence="2" key="2">
    <citation type="submission" date="2022-03" db="EMBL/GenBank/DDBJ databases">
        <title>Draft title - Genomic analysis of global carrot germplasm unveils the trajectory of domestication and the origin of high carotenoid orange carrot.</title>
        <authorList>
            <person name="Iorizzo M."/>
            <person name="Ellison S."/>
            <person name="Senalik D."/>
            <person name="Macko-Podgorni A."/>
            <person name="Grzebelus D."/>
            <person name="Bostan H."/>
            <person name="Rolling W."/>
            <person name="Curaba J."/>
            <person name="Simon P."/>
        </authorList>
    </citation>
    <scope>NUCLEOTIDE SEQUENCE</scope>
    <source>
        <tissue evidence="2">Leaf</tissue>
    </source>
</reference>
<evidence type="ECO:0000256" key="1">
    <source>
        <dbReference type="SAM" id="MobiDB-lite"/>
    </source>
</evidence>
<dbReference type="EMBL" id="CP093346">
    <property type="protein sequence ID" value="WOG95152.1"/>
    <property type="molecule type" value="Genomic_DNA"/>
</dbReference>
<reference evidence="2" key="1">
    <citation type="journal article" date="2016" name="Nat. Genet.">
        <title>A high-quality carrot genome assembly provides new insights into carotenoid accumulation and asterid genome evolution.</title>
        <authorList>
            <person name="Iorizzo M."/>
            <person name="Ellison S."/>
            <person name="Senalik D."/>
            <person name="Zeng P."/>
            <person name="Satapoomin P."/>
            <person name="Huang J."/>
            <person name="Bowman M."/>
            <person name="Iovene M."/>
            <person name="Sanseverino W."/>
            <person name="Cavagnaro P."/>
            <person name="Yildiz M."/>
            <person name="Macko-Podgorni A."/>
            <person name="Moranska E."/>
            <person name="Grzebelus E."/>
            <person name="Grzebelus D."/>
            <person name="Ashrafi H."/>
            <person name="Zheng Z."/>
            <person name="Cheng S."/>
            <person name="Spooner D."/>
            <person name="Van Deynze A."/>
            <person name="Simon P."/>
        </authorList>
    </citation>
    <scope>NUCLEOTIDE SEQUENCE</scope>
    <source>
        <tissue evidence="2">Leaf</tissue>
    </source>
</reference>
<gene>
    <name evidence="2" type="ORF">DCAR_0414455</name>
</gene>
<evidence type="ECO:0000313" key="2">
    <source>
        <dbReference type="EMBL" id="WOG95152.1"/>
    </source>
</evidence>
<name>A0AAF0WS75_DAUCS</name>
<keyword evidence="3" id="KW-1185">Reference proteome</keyword>
<accession>A0AAF0WS75</accession>
<evidence type="ECO:0000313" key="3">
    <source>
        <dbReference type="Proteomes" id="UP000077755"/>
    </source>
</evidence>
<dbReference type="AlphaFoldDB" id="A0AAF0WS75"/>
<protein>
    <submittedName>
        <fullName evidence="2">Uncharacterized protein</fullName>
    </submittedName>
</protein>
<feature type="compositionally biased region" description="Polar residues" evidence="1">
    <location>
        <begin position="108"/>
        <end position="117"/>
    </location>
</feature>
<organism evidence="2 3">
    <name type="scientific">Daucus carota subsp. sativus</name>
    <name type="common">Carrot</name>
    <dbReference type="NCBI Taxonomy" id="79200"/>
    <lineage>
        <taxon>Eukaryota</taxon>
        <taxon>Viridiplantae</taxon>
        <taxon>Streptophyta</taxon>
        <taxon>Embryophyta</taxon>
        <taxon>Tracheophyta</taxon>
        <taxon>Spermatophyta</taxon>
        <taxon>Magnoliopsida</taxon>
        <taxon>eudicotyledons</taxon>
        <taxon>Gunneridae</taxon>
        <taxon>Pentapetalae</taxon>
        <taxon>asterids</taxon>
        <taxon>campanulids</taxon>
        <taxon>Apiales</taxon>
        <taxon>Apiaceae</taxon>
        <taxon>Apioideae</taxon>
        <taxon>Scandiceae</taxon>
        <taxon>Daucinae</taxon>
        <taxon>Daucus</taxon>
        <taxon>Daucus sect. Daucus</taxon>
    </lineage>
</organism>
<feature type="region of interest" description="Disordered" evidence="1">
    <location>
        <begin position="108"/>
        <end position="145"/>
    </location>
</feature>